<proteinExistence type="predicted"/>
<protein>
    <submittedName>
        <fullName evidence="1">Uncharacterized protein</fullName>
    </submittedName>
</protein>
<accession>A0AAW5LWW6</accession>
<evidence type="ECO:0000313" key="2">
    <source>
        <dbReference type="Proteomes" id="UP001206357"/>
    </source>
</evidence>
<name>A0AAW5LWW6_LACJH</name>
<comment type="caution">
    <text evidence="1">The sequence shown here is derived from an EMBL/GenBank/DDBJ whole genome shotgun (WGS) entry which is preliminary data.</text>
</comment>
<evidence type="ECO:0000313" key="1">
    <source>
        <dbReference type="EMBL" id="MCR1914491.1"/>
    </source>
</evidence>
<dbReference type="EMBL" id="JANKAU010000002">
    <property type="protein sequence ID" value="MCR1914491.1"/>
    <property type="molecule type" value="Genomic_DNA"/>
</dbReference>
<dbReference type="AlphaFoldDB" id="A0AAW5LWW6"/>
<reference evidence="1" key="1">
    <citation type="submission" date="2022-07" db="EMBL/GenBank/DDBJ databases">
        <title>Enhanced cultured diversity of the mouse gut microbiota enables custom-made synthetic communities.</title>
        <authorList>
            <person name="Afrizal A."/>
        </authorList>
    </citation>
    <scope>NUCLEOTIDE SEQUENCE</scope>
    <source>
        <strain evidence="1">DSM 100219</strain>
    </source>
</reference>
<dbReference type="Proteomes" id="UP001206357">
    <property type="component" value="Unassembled WGS sequence"/>
</dbReference>
<sequence>MNFKVYIGDEIYLAYIWTNDQTKYTPVVLKSAKIPTLENKQIGLANILREKKADGTLNIVILLVDIQTGVVLEGSEIWIKPEQKEQEVKRIDTEVIDRYIHMLIDNALEFHLTTEEVYQALVDDFYKSLPEKRPDTILKLDPDDPMTEKAIKQWTGWTE</sequence>
<organism evidence="1 2">
    <name type="scientific">Lactobacillus johnsonii</name>
    <dbReference type="NCBI Taxonomy" id="33959"/>
    <lineage>
        <taxon>Bacteria</taxon>
        <taxon>Bacillati</taxon>
        <taxon>Bacillota</taxon>
        <taxon>Bacilli</taxon>
        <taxon>Lactobacillales</taxon>
        <taxon>Lactobacillaceae</taxon>
        <taxon>Lactobacillus</taxon>
    </lineage>
</organism>
<gene>
    <name evidence="1" type="ORF">NSA17_03520</name>
</gene>
<dbReference type="RefSeq" id="WP_135942703.1">
    <property type="nucleotide sequence ID" value="NZ_JANKAU010000002.1"/>
</dbReference>